<evidence type="ECO:0000313" key="2">
    <source>
        <dbReference type="EMBL" id="OAX31805.1"/>
    </source>
</evidence>
<organism evidence="2 3">
    <name type="scientific">Rhizopogon vinicolor AM-OR11-026</name>
    <dbReference type="NCBI Taxonomy" id="1314800"/>
    <lineage>
        <taxon>Eukaryota</taxon>
        <taxon>Fungi</taxon>
        <taxon>Dikarya</taxon>
        <taxon>Basidiomycota</taxon>
        <taxon>Agaricomycotina</taxon>
        <taxon>Agaricomycetes</taxon>
        <taxon>Agaricomycetidae</taxon>
        <taxon>Boletales</taxon>
        <taxon>Suillineae</taxon>
        <taxon>Rhizopogonaceae</taxon>
        <taxon>Rhizopogon</taxon>
    </lineage>
</organism>
<dbReference type="InParanoid" id="A0A1B7MGS9"/>
<evidence type="ECO:0000256" key="1">
    <source>
        <dbReference type="SAM" id="MobiDB-lite"/>
    </source>
</evidence>
<reference evidence="2 3" key="1">
    <citation type="submission" date="2016-06" db="EMBL/GenBank/DDBJ databases">
        <title>Comparative genomics of the ectomycorrhizal sister species Rhizopogon vinicolor and Rhizopogon vesiculosus (Basidiomycota: Boletales) reveals a divergence of the mating type B locus.</title>
        <authorList>
            <consortium name="DOE Joint Genome Institute"/>
            <person name="Mujic A.B."/>
            <person name="Kuo A."/>
            <person name="Tritt A."/>
            <person name="Lipzen A."/>
            <person name="Chen C."/>
            <person name="Johnson J."/>
            <person name="Sharma A."/>
            <person name="Barry K."/>
            <person name="Grigoriev I.V."/>
            <person name="Spatafora J.W."/>
        </authorList>
    </citation>
    <scope>NUCLEOTIDE SEQUENCE [LARGE SCALE GENOMIC DNA]</scope>
    <source>
        <strain evidence="2 3">AM-OR11-026</strain>
    </source>
</reference>
<proteinExistence type="predicted"/>
<protein>
    <submittedName>
        <fullName evidence="2">Uncharacterized protein</fullName>
    </submittedName>
</protein>
<accession>A0A1B7MGS9</accession>
<dbReference type="OrthoDB" id="2684393at2759"/>
<evidence type="ECO:0000313" key="3">
    <source>
        <dbReference type="Proteomes" id="UP000092154"/>
    </source>
</evidence>
<sequence>MTNQILSQMQRLLLTQIVQWMTAAAVLISYKKGPDVGSKSVRTQRQYEELLRNQRSLTSLGFTVLPKLNQPALITPATKDSESSPSTPCQDPEPDLESEGNTSDVSTAPPVAESQLSAGLARGVREAWEEELEEQEWSGVDIRSWDELREQIKKDLAKGGKALPLSQERVGLQPAWKLHISGAKKKMRTVDILIMHLQDPAVVPNYMSTNLKRKPRDKPAAYNRPVRWRKSAGDTPRQNLMSHTLRAFSLQYIKTSYIIADEVRCEIAIANGEVTDVDSDDDDGDDDDNALMNYMHRYPVILSFRSIYQYNFVFFVVPYDKKN</sequence>
<dbReference type="EMBL" id="KV449234">
    <property type="protein sequence ID" value="OAX31805.1"/>
    <property type="molecule type" value="Genomic_DNA"/>
</dbReference>
<dbReference type="Proteomes" id="UP000092154">
    <property type="component" value="Unassembled WGS sequence"/>
</dbReference>
<keyword evidence="3" id="KW-1185">Reference proteome</keyword>
<gene>
    <name evidence="2" type="ORF">K503DRAFT_787606</name>
</gene>
<feature type="region of interest" description="Disordered" evidence="1">
    <location>
        <begin position="75"/>
        <end position="116"/>
    </location>
</feature>
<dbReference type="AlphaFoldDB" id="A0A1B7MGS9"/>
<name>A0A1B7MGS9_9AGAM</name>